<dbReference type="EMBL" id="GBXM01081686">
    <property type="protein sequence ID" value="JAH26891.1"/>
    <property type="molecule type" value="Transcribed_RNA"/>
</dbReference>
<organism evidence="1">
    <name type="scientific">Anguilla anguilla</name>
    <name type="common">European freshwater eel</name>
    <name type="synonym">Muraena anguilla</name>
    <dbReference type="NCBI Taxonomy" id="7936"/>
    <lineage>
        <taxon>Eukaryota</taxon>
        <taxon>Metazoa</taxon>
        <taxon>Chordata</taxon>
        <taxon>Craniata</taxon>
        <taxon>Vertebrata</taxon>
        <taxon>Euteleostomi</taxon>
        <taxon>Actinopterygii</taxon>
        <taxon>Neopterygii</taxon>
        <taxon>Teleostei</taxon>
        <taxon>Anguilliformes</taxon>
        <taxon>Anguillidae</taxon>
        <taxon>Anguilla</taxon>
    </lineage>
</organism>
<name>A0A0E9RCM8_ANGAN</name>
<dbReference type="AlphaFoldDB" id="A0A0E9RCM8"/>
<proteinExistence type="predicted"/>
<accession>A0A0E9RCM8</accession>
<sequence>MKIGAARKRAKQRNRYRCLQVSLQVKQSQLQAWH</sequence>
<protein>
    <submittedName>
        <fullName evidence="1">Uncharacterized protein</fullName>
    </submittedName>
</protein>
<reference evidence="1" key="1">
    <citation type="submission" date="2014-11" db="EMBL/GenBank/DDBJ databases">
        <authorList>
            <person name="Amaro Gonzalez C."/>
        </authorList>
    </citation>
    <scope>NUCLEOTIDE SEQUENCE</scope>
</reference>
<evidence type="ECO:0000313" key="1">
    <source>
        <dbReference type="EMBL" id="JAH26891.1"/>
    </source>
</evidence>
<reference evidence="1" key="2">
    <citation type="journal article" date="2015" name="Fish Shellfish Immunol.">
        <title>Early steps in the European eel (Anguilla anguilla)-Vibrio vulnificus interaction in the gills: Role of the RtxA13 toxin.</title>
        <authorList>
            <person name="Callol A."/>
            <person name="Pajuelo D."/>
            <person name="Ebbesson L."/>
            <person name="Teles M."/>
            <person name="MacKenzie S."/>
            <person name="Amaro C."/>
        </authorList>
    </citation>
    <scope>NUCLEOTIDE SEQUENCE</scope>
</reference>